<evidence type="ECO:0000313" key="2">
    <source>
        <dbReference type="Proteomes" id="UP000189137"/>
    </source>
</evidence>
<comment type="caution">
    <text evidence="1">The sequence shown here is derived from an EMBL/GenBank/DDBJ whole genome shotgun (WGS) entry which is preliminary data.</text>
</comment>
<reference evidence="1 2" key="1">
    <citation type="submission" date="2017-02" db="EMBL/GenBank/DDBJ databases">
        <authorList>
            <consortium name="Pathogen Informatics"/>
        </authorList>
    </citation>
    <scope>NUCLEOTIDE SEQUENCE [LARGE SCALE GENOMIC DNA]</scope>
    <source>
        <strain evidence="1 2">VRECD0157</strain>
    </source>
</reference>
<dbReference type="RefSeq" id="WP_077716237.1">
    <property type="nucleotide sequence ID" value="NZ_FMKK01000020.1"/>
</dbReference>
<evidence type="ECO:0000313" key="1">
    <source>
        <dbReference type="EMBL" id="SJS39974.1"/>
    </source>
</evidence>
<name>A0A9X8RJ14_CLODI</name>
<proteinExistence type="predicted"/>
<gene>
    <name evidence="1" type="ORF">SAMEA3375112_01987</name>
</gene>
<accession>A0A9X8RJ14</accession>
<dbReference type="Proteomes" id="UP000189137">
    <property type="component" value="Unassembled WGS sequence"/>
</dbReference>
<dbReference type="AlphaFoldDB" id="A0A9X8RJ14"/>
<protein>
    <submittedName>
        <fullName evidence="1">Uncharacterized protein</fullName>
    </submittedName>
</protein>
<organism evidence="1 2">
    <name type="scientific">Clostridioides difficile</name>
    <name type="common">Peptoclostridium difficile</name>
    <dbReference type="NCBI Taxonomy" id="1496"/>
    <lineage>
        <taxon>Bacteria</taxon>
        <taxon>Bacillati</taxon>
        <taxon>Bacillota</taxon>
        <taxon>Clostridia</taxon>
        <taxon>Peptostreptococcales</taxon>
        <taxon>Peptostreptococcaceae</taxon>
        <taxon>Clostridioides</taxon>
    </lineage>
</organism>
<dbReference type="EMBL" id="FUPS01000006">
    <property type="protein sequence ID" value="SJS39974.1"/>
    <property type="molecule type" value="Genomic_DNA"/>
</dbReference>
<sequence>MCKYCEVEESEAAFKRGKTNRGELITCDCDIEMWIEKESNEYFLNSECWCGYYSESFEPINFCPFCGRTLI</sequence>